<dbReference type="Pfam" id="PF21666">
    <property type="entry name" value="DUF4246_N"/>
    <property type="match status" value="1"/>
</dbReference>
<feature type="domain" description="DUF4246" evidence="1">
    <location>
        <begin position="98"/>
        <end position="544"/>
    </location>
</feature>
<feature type="domain" description="DUF4246" evidence="2">
    <location>
        <begin position="11"/>
        <end position="87"/>
    </location>
</feature>
<proteinExistence type="predicted"/>
<evidence type="ECO:0000313" key="4">
    <source>
        <dbReference type="Proteomes" id="UP000231358"/>
    </source>
</evidence>
<organism evidence="3 4">
    <name type="scientific">Aspergillus arachidicola</name>
    <dbReference type="NCBI Taxonomy" id="656916"/>
    <lineage>
        <taxon>Eukaryota</taxon>
        <taxon>Fungi</taxon>
        <taxon>Dikarya</taxon>
        <taxon>Ascomycota</taxon>
        <taxon>Pezizomycotina</taxon>
        <taxon>Eurotiomycetes</taxon>
        <taxon>Eurotiomycetidae</taxon>
        <taxon>Eurotiales</taxon>
        <taxon>Aspergillaceae</taxon>
        <taxon>Aspergillus</taxon>
        <taxon>Aspergillus subgen. Circumdati</taxon>
    </lineage>
</organism>
<evidence type="ECO:0000313" key="3">
    <source>
        <dbReference type="EMBL" id="PIG89622.1"/>
    </source>
</evidence>
<gene>
    <name evidence="3" type="ORF">AARAC_008943</name>
</gene>
<keyword evidence="4" id="KW-1185">Reference proteome</keyword>
<dbReference type="InterPro" id="IPR049207">
    <property type="entry name" value="DUF4246_N"/>
</dbReference>
<comment type="caution">
    <text evidence="3">The sequence shown here is derived from an EMBL/GenBank/DDBJ whole genome shotgun (WGS) entry which is preliminary data.</text>
</comment>
<dbReference type="Pfam" id="PF14033">
    <property type="entry name" value="DUF4246"/>
    <property type="match status" value="1"/>
</dbReference>
<dbReference type="Proteomes" id="UP000231358">
    <property type="component" value="Unassembled WGS sequence"/>
</dbReference>
<dbReference type="PANTHER" id="PTHR33119">
    <property type="entry name" value="IFI3P"/>
    <property type="match status" value="1"/>
</dbReference>
<dbReference type="PANTHER" id="PTHR33119:SF1">
    <property type="entry name" value="FE2OG DIOXYGENASE DOMAIN-CONTAINING PROTEIN"/>
    <property type="match status" value="1"/>
</dbReference>
<dbReference type="EMBL" id="NEXV01000049">
    <property type="protein sequence ID" value="PIG89622.1"/>
    <property type="molecule type" value="Genomic_DNA"/>
</dbReference>
<evidence type="ECO:0000259" key="2">
    <source>
        <dbReference type="Pfam" id="PF21666"/>
    </source>
</evidence>
<reference evidence="3 4" key="1">
    <citation type="submission" date="2017-05" db="EMBL/GenBank/DDBJ databases">
        <title>Genome sequence for an aflatoxigenic pathogen of Argentinian peanut, Aspergillus arachidicola.</title>
        <authorList>
            <person name="Moore G."/>
            <person name="Beltz S.B."/>
            <person name="Mack B.M."/>
        </authorList>
    </citation>
    <scope>NUCLEOTIDE SEQUENCE [LARGE SCALE GENOMIC DNA]</scope>
    <source>
        <strain evidence="3 4">CBS 117610</strain>
    </source>
</reference>
<accession>A0A2G7G9X3</accession>
<dbReference type="InterPro" id="IPR025340">
    <property type="entry name" value="DUF4246"/>
</dbReference>
<evidence type="ECO:0000259" key="1">
    <source>
        <dbReference type="Pfam" id="PF14033"/>
    </source>
</evidence>
<name>A0A2G7G9X3_9EURO</name>
<dbReference type="AlphaFoldDB" id="A0A2G7G9X3"/>
<dbReference type="InterPro" id="IPR049192">
    <property type="entry name" value="DUF4246_C"/>
</dbReference>
<protein>
    <submittedName>
        <fullName evidence="3">Uncharacterized protein</fullName>
    </submittedName>
</protein>
<dbReference type="STRING" id="656916.A0A2G7G9X3"/>
<sequence length="595" mass="68822">MALLQNLHLQMPGFNVALNASPAVSTRYGREGFPNGLVTEHFYSGDMNFLTVHREILMMRVMNSITDKPQWDQKVFDENITSKWSQEIAQSGLDVTPKMMNWIIKELQWKAGILNETGYVRVFDVGVIKSDVAISKDIQQALKEGVTPLNNVPEDQKDYHPRSDRKVVDLVHPSLFPVIYGRTRVLPDRIIGLNDCISSMGQGQLLPVPLDEEVYVYPKHGLPYKPDVPLISKRFQWLPCDVELTESGCRIASYINNLHPVRHQRLYGVIEKIIAQTIPLWEKSLASKYYEEDRIKYTKVEYGEHAEPKPIAPWDGLNVEDYDDEHNPYPWSDAEEDAYYDLTNAWEASRPIILPEPGEFRPHKESEWERVDIRRKFRGRRLQVIVKLANIELTPENPEYEGGSWHIEGQLKNERIAASAIYYYDSENITPSTLSFRQHGMSDFWDIYYEQERHEFLQAVFGFANGTSGHDNTNVTQELGSVLCREGRLLTFPNTVQHRVSSFSLADRSKPGHRKILALFLVDPHRRIISSANVPPQRQDWLPEELDHKVKRDMKQLMTMDEAKEARLELMAERSLQSAERNRNYETGSFNLCEH</sequence>